<dbReference type="KEGG" id="gsn:YC6258_01439"/>
<gene>
    <name evidence="3" type="ORF">YC6258_01439</name>
</gene>
<evidence type="ECO:0000259" key="1">
    <source>
        <dbReference type="Pfam" id="PF10119"/>
    </source>
</evidence>
<dbReference type="Pfam" id="PF10119">
    <property type="entry name" value="MethyTransf_Reg"/>
    <property type="match status" value="1"/>
</dbReference>
<evidence type="ECO:0000313" key="4">
    <source>
        <dbReference type="Proteomes" id="UP000032266"/>
    </source>
</evidence>
<dbReference type="CDD" id="cd02440">
    <property type="entry name" value="AdoMet_MTases"/>
    <property type="match status" value="1"/>
</dbReference>
<feature type="domain" description="Methyltransferase regulatory" evidence="1">
    <location>
        <begin position="161"/>
        <end position="242"/>
    </location>
</feature>
<dbReference type="Proteomes" id="UP000032266">
    <property type="component" value="Chromosome"/>
</dbReference>
<dbReference type="GO" id="GO:0032259">
    <property type="term" value="P:methylation"/>
    <property type="evidence" value="ECO:0007669"/>
    <property type="project" value="UniProtKB-KW"/>
</dbReference>
<dbReference type="EMBL" id="CP007142">
    <property type="protein sequence ID" value="AJQ93487.1"/>
    <property type="molecule type" value="Genomic_DNA"/>
</dbReference>
<sequence length="448" mass="50249">MLVNAGAYPHGHFIACDINPDHIIEARSRAERFAIHNVEFQQASFEELLAQEQLPQFDFIVLHGVYSWVATEVRTTIRQILATHLKPGGLVYISYNCKPGWSPEEPLRKLLVELSRTEAGDSAQRARGALQTLNQLSSKLNYFKQHPSVITGLNAYIHESDNYLAHEFLNHSWQTFYSVDIAEEMNNIGLAFVGSATLVDNHPFLLVDEATHEAINQLPTDRQRQLAFDFACNRRFRRDIFINGTVEPQKSLLELVSHIPFAAIKDPEFITDIVTTPRGKISFGKSFMVELRTLMKQGAISFHQTLAHMGGKSRNEMEILRNLVFLIAAGELQVCQNVHVAGTGNRVASPTIRKMLEFIIETGAALPLPSPVLGNGFPLDVVEAVALVSWLDGAENREQLVSPVQQYLRQRHRATALRGEELDSQGRRIGKQVWNVLVPQMVGLGIFT</sequence>
<dbReference type="InterPro" id="IPR025714">
    <property type="entry name" value="Methyltranfer_dom"/>
</dbReference>
<dbReference type="AlphaFoldDB" id="A0A0C5VFW0"/>
<keyword evidence="3" id="KW-0489">Methyltransferase</keyword>
<dbReference type="SUPFAM" id="SSF53335">
    <property type="entry name" value="S-adenosyl-L-methionine-dependent methyltransferases"/>
    <property type="match status" value="1"/>
</dbReference>
<keyword evidence="3" id="KW-0808">Transferase</keyword>
<feature type="domain" description="Methyltransferase" evidence="2">
    <location>
        <begin position="8"/>
        <end position="97"/>
    </location>
</feature>
<evidence type="ECO:0000313" key="3">
    <source>
        <dbReference type="EMBL" id="AJQ93487.1"/>
    </source>
</evidence>
<dbReference type="InterPro" id="IPR029063">
    <property type="entry name" value="SAM-dependent_MTases_sf"/>
</dbReference>
<accession>A0A0C5VFW0</accession>
<keyword evidence="4" id="KW-1185">Reference proteome</keyword>
<protein>
    <submittedName>
        <fullName evidence="3">SAM-dependent methyltransferase</fullName>
    </submittedName>
</protein>
<dbReference type="PATRIC" id="fig|1445510.3.peg.1408"/>
<proteinExistence type="predicted"/>
<dbReference type="STRING" id="1445510.YC6258_01439"/>
<name>A0A0C5VFW0_9GAMM</name>
<dbReference type="HOGENOM" id="CLU_032787_0_0_6"/>
<evidence type="ECO:0000259" key="2">
    <source>
        <dbReference type="Pfam" id="PF13847"/>
    </source>
</evidence>
<dbReference type="InterPro" id="IPR018773">
    <property type="entry name" value="MeTrfase_reg_dom_prd"/>
</dbReference>
<dbReference type="GO" id="GO:0008168">
    <property type="term" value="F:methyltransferase activity"/>
    <property type="evidence" value="ECO:0007669"/>
    <property type="project" value="UniProtKB-KW"/>
</dbReference>
<dbReference type="Pfam" id="PF13847">
    <property type="entry name" value="Methyltransf_31"/>
    <property type="match status" value="1"/>
</dbReference>
<reference evidence="3 4" key="1">
    <citation type="submission" date="2014-01" db="EMBL/GenBank/DDBJ databases">
        <title>Full genme sequencing of cellulolytic bacterium Gynuella sunshinyii YC6258T gen. nov., sp. nov.</title>
        <authorList>
            <person name="Khan H."/>
            <person name="Chung E.J."/>
            <person name="Chung Y.R."/>
        </authorList>
    </citation>
    <scope>NUCLEOTIDE SEQUENCE [LARGE SCALE GENOMIC DNA]</scope>
    <source>
        <strain evidence="3 4">YC6258</strain>
    </source>
</reference>
<dbReference type="Gene3D" id="3.40.50.150">
    <property type="entry name" value="Vaccinia Virus protein VP39"/>
    <property type="match status" value="1"/>
</dbReference>
<organism evidence="3 4">
    <name type="scientific">Gynuella sunshinyii YC6258</name>
    <dbReference type="NCBI Taxonomy" id="1445510"/>
    <lineage>
        <taxon>Bacteria</taxon>
        <taxon>Pseudomonadati</taxon>
        <taxon>Pseudomonadota</taxon>
        <taxon>Gammaproteobacteria</taxon>
        <taxon>Oceanospirillales</taxon>
        <taxon>Saccharospirillaceae</taxon>
        <taxon>Gynuella</taxon>
    </lineage>
</organism>